<proteinExistence type="predicted"/>
<dbReference type="Pfam" id="PF21805">
    <property type="entry name" value="Imm5_like"/>
    <property type="match status" value="1"/>
</dbReference>
<feature type="domain" description="Imm-5-like" evidence="1">
    <location>
        <begin position="22"/>
        <end position="141"/>
    </location>
</feature>
<dbReference type="InterPro" id="IPR048667">
    <property type="entry name" value="Imm5-like"/>
</dbReference>
<evidence type="ECO:0000313" key="3">
    <source>
        <dbReference type="Proteomes" id="UP000886785"/>
    </source>
</evidence>
<protein>
    <recommendedName>
        <fullName evidence="1">Imm-5-like domain-containing protein</fullName>
    </recommendedName>
</protein>
<reference evidence="2" key="2">
    <citation type="journal article" date="2021" name="PeerJ">
        <title>Extensive microbial diversity within the chicken gut microbiome revealed by metagenomics and culture.</title>
        <authorList>
            <person name="Gilroy R."/>
            <person name="Ravi A."/>
            <person name="Getino M."/>
            <person name="Pursley I."/>
            <person name="Horton D.L."/>
            <person name="Alikhan N.F."/>
            <person name="Baker D."/>
            <person name="Gharbi K."/>
            <person name="Hall N."/>
            <person name="Watson M."/>
            <person name="Adriaenssens E.M."/>
            <person name="Foster-Nyarko E."/>
            <person name="Jarju S."/>
            <person name="Secka A."/>
            <person name="Antonio M."/>
            <person name="Oren A."/>
            <person name="Chaudhuri R.R."/>
            <person name="La Ragione R."/>
            <person name="Hildebrand F."/>
            <person name="Pallen M.J."/>
        </authorList>
    </citation>
    <scope>NUCLEOTIDE SEQUENCE</scope>
    <source>
        <strain evidence="2">ChiSjej1B19-7085</strain>
    </source>
</reference>
<comment type="caution">
    <text evidence="2">The sequence shown here is derived from an EMBL/GenBank/DDBJ whole genome shotgun (WGS) entry which is preliminary data.</text>
</comment>
<dbReference type="EMBL" id="DVHF01000071">
    <property type="protein sequence ID" value="HIR57202.1"/>
    <property type="molecule type" value="Genomic_DNA"/>
</dbReference>
<evidence type="ECO:0000259" key="1">
    <source>
        <dbReference type="Pfam" id="PF21805"/>
    </source>
</evidence>
<dbReference type="AlphaFoldDB" id="A0A9D1J185"/>
<reference evidence="2" key="1">
    <citation type="submission" date="2020-10" db="EMBL/GenBank/DDBJ databases">
        <authorList>
            <person name="Gilroy R."/>
        </authorList>
    </citation>
    <scope>NUCLEOTIDE SEQUENCE</scope>
    <source>
        <strain evidence="2">ChiSjej1B19-7085</strain>
    </source>
</reference>
<organism evidence="2 3">
    <name type="scientific">Candidatus Gallacutalibacter pullicola</name>
    <dbReference type="NCBI Taxonomy" id="2840830"/>
    <lineage>
        <taxon>Bacteria</taxon>
        <taxon>Bacillati</taxon>
        <taxon>Bacillota</taxon>
        <taxon>Clostridia</taxon>
        <taxon>Eubacteriales</taxon>
        <taxon>Candidatus Gallacutalibacter</taxon>
    </lineage>
</organism>
<name>A0A9D1J185_9FIRM</name>
<sequence>MAKLRKMLGRADDPQIISLMRMIETQSKRTLAAWAADCAADRYLPIYELACPGDARLRELIGSVRDCLRGDLPMADLRARLREARTVAKDAESSGAAVQAAARAVTTACAVLSTPSNALGFTFYGAAAAAYSIAGEDASAAEYDQLGAAELQKLEDSLKAVMIPDEPDPVKINWNC</sequence>
<gene>
    <name evidence="2" type="ORF">IAA54_06000</name>
</gene>
<dbReference type="Proteomes" id="UP000886785">
    <property type="component" value="Unassembled WGS sequence"/>
</dbReference>
<evidence type="ECO:0000313" key="2">
    <source>
        <dbReference type="EMBL" id="HIR57202.1"/>
    </source>
</evidence>
<accession>A0A9D1J185</accession>